<dbReference type="Proteomes" id="UP000294847">
    <property type="component" value="Chromosome 2"/>
</dbReference>
<name>A0A4P7N4W1_PYROR</name>
<evidence type="ECO:0000313" key="1">
    <source>
        <dbReference type="EMBL" id="QBZ56602.1"/>
    </source>
</evidence>
<proteinExistence type="predicted"/>
<protein>
    <submittedName>
        <fullName evidence="1">Uncharacterized protein</fullName>
    </submittedName>
</protein>
<evidence type="ECO:0000313" key="2">
    <source>
        <dbReference type="Proteomes" id="UP000294847"/>
    </source>
</evidence>
<gene>
    <name evidence="1" type="ORF">PoMZ_01512</name>
</gene>
<dbReference type="AlphaFoldDB" id="A0A4P7N4W1"/>
<sequence>MLAPSPFRERQQRGTIGEPQKFIGKQVPIYSARIPTACLAVFKDGRPRVIRAEWSATRVHAVMHPVPGQRLGRLPSVKGICDMQSILRSSHGCRNRLPCSRMCSSGSQVVGAP</sequence>
<reference evidence="1 2" key="1">
    <citation type="journal article" date="2019" name="Mol. Biol. Evol.">
        <title>Blast fungal genomes show frequent chromosomal changes, gene gains and losses, and effector gene turnover.</title>
        <authorList>
            <person name="Gomez Luciano L.B."/>
            <person name="Jason Tsai I."/>
            <person name="Chuma I."/>
            <person name="Tosa Y."/>
            <person name="Chen Y.H."/>
            <person name="Li J.Y."/>
            <person name="Li M.Y."/>
            <person name="Jade Lu M.Y."/>
            <person name="Nakayashiki H."/>
            <person name="Li W.H."/>
        </authorList>
    </citation>
    <scope>NUCLEOTIDE SEQUENCE [LARGE SCALE GENOMIC DNA]</scope>
    <source>
        <strain evidence="1">MZ5-1-6</strain>
    </source>
</reference>
<dbReference type="EMBL" id="CP034205">
    <property type="protein sequence ID" value="QBZ56602.1"/>
    <property type="molecule type" value="Genomic_DNA"/>
</dbReference>
<organism evidence="1 2">
    <name type="scientific">Pyricularia oryzae</name>
    <name type="common">Rice blast fungus</name>
    <name type="synonym">Magnaporthe oryzae</name>
    <dbReference type="NCBI Taxonomy" id="318829"/>
    <lineage>
        <taxon>Eukaryota</taxon>
        <taxon>Fungi</taxon>
        <taxon>Dikarya</taxon>
        <taxon>Ascomycota</taxon>
        <taxon>Pezizomycotina</taxon>
        <taxon>Sordariomycetes</taxon>
        <taxon>Sordariomycetidae</taxon>
        <taxon>Magnaporthales</taxon>
        <taxon>Pyriculariaceae</taxon>
        <taxon>Pyricularia</taxon>
    </lineage>
</organism>
<accession>A0A4P7N4W1</accession>